<dbReference type="Proteomes" id="UP000642070">
    <property type="component" value="Unassembled WGS sequence"/>
</dbReference>
<sequence length="238" mass="24859">MSETGLRASGLTVRYGRASALNLAGTELRVPAGRVTLVVGPNGAGKSSLVLAMYGSVPAGGQVFLGGRDVSALPTRNRARAGLALVPQGRQLFARMSVRENLMVSAELLRLDPERVEQALDRFPILRTRANRPAGVLSGGEQQMMVVARALMTDPSVLLLDEMATGLAPLIVEDLLRTVRDLARSGTAVLLAAPTIGVLGQVADGGVVLMRGRVVAEHDDVAELDAAYQAAMGAVVEG</sequence>
<keyword evidence="4 7" id="KW-0067">ATP-binding</keyword>
<feature type="domain" description="ABC transporter" evidence="6">
    <location>
        <begin position="6"/>
        <end position="236"/>
    </location>
</feature>
<keyword evidence="2" id="KW-0813">Transport</keyword>
<evidence type="ECO:0000256" key="4">
    <source>
        <dbReference type="ARBA" id="ARBA00022840"/>
    </source>
</evidence>
<evidence type="ECO:0000256" key="1">
    <source>
        <dbReference type="ARBA" id="ARBA00005417"/>
    </source>
</evidence>
<comment type="caution">
    <text evidence="7">The sequence shown here is derived from an EMBL/GenBank/DDBJ whole genome shotgun (WGS) entry which is preliminary data.</text>
</comment>
<dbReference type="GO" id="GO:0015658">
    <property type="term" value="F:branched-chain amino acid transmembrane transporter activity"/>
    <property type="evidence" value="ECO:0007669"/>
    <property type="project" value="TreeGrafter"/>
</dbReference>
<accession>A0A917X067</accession>
<dbReference type="SUPFAM" id="SSF52540">
    <property type="entry name" value="P-loop containing nucleoside triphosphate hydrolases"/>
    <property type="match status" value="1"/>
</dbReference>
<dbReference type="AlphaFoldDB" id="A0A917X067"/>
<protein>
    <submittedName>
        <fullName evidence="7">ABC transporter ATP-binding protein</fullName>
    </submittedName>
</protein>
<dbReference type="GO" id="GO:0015807">
    <property type="term" value="P:L-amino acid transport"/>
    <property type="evidence" value="ECO:0007669"/>
    <property type="project" value="TreeGrafter"/>
</dbReference>
<reference evidence="7" key="1">
    <citation type="journal article" date="2014" name="Int. J. Syst. Evol. Microbiol.">
        <title>Complete genome sequence of Corynebacterium casei LMG S-19264T (=DSM 44701T), isolated from a smear-ripened cheese.</title>
        <authorList>
            <consortium name="US DOE Joint Genome Institute (JGI-PGF)"/>
            <person name="Walter F."/>
            <person name="Albersmeier A."/>
            <person name="Kalinowski J."/>
            <person name="Ruckert C."/>
        </authorList>
    </citation>
    <scope>NUCLEOTIDE SEQUENCE</scope>
    <source>
        <strain evidence="7">JCM 19831</strain>
    </source>
</reference>
<keyword evidence="8" id="KW-1185">Reference proteome</keyword>
<organism evidence="7 8">
    <name type="scientific">Dactylosporangium sucinum</name>
    <dbReference type="NCBI Taxonomy" id="1424081"/>
    <lineage>
        <taxon>Bacteria</taxon>
        <taxon>Bacillati</taxon>
        <taxon>Actinomycetota</taxon>
        <taxon>Actinomycetes</taxon>
        <taxon>Micromonosporales</taxon>
        <taxon>Micromonosporaceae</taxon>
        <taxon>Dactylosporangium</taxon>
    </lineage>
</organism>
<evidence type="ECO:0000259" key="6">
    <source>
        <dbReference type="PROSITE" id="PS50893"/>
    </source>
</evidence>
<reference evidence="7" key="2">
    <citation type="submission" date="2020-09" db="EMBL/GenBank/DDBJ databases">
        <authorList>
            <person name="Sun Q."/>
            <person name="Ohkuma M."/>
        </authorList>
    </citation>
    <scope>NUCLEOTIDE SEQUENCE</scope>
    <source>
        <strain evidence="7">JCM 19831</strain>
    </source>
</reference>
<gene>
    <name evidence="7" type="ORF">GCM10007977_053970</name>
</gene>
<dbReference type="GO" id="GO:0016887">
    <property type="term" value="F:ATP hydrolysis activity"/>
    <property type="evidence" value="ECO:0007669"/>
    <property type="project" value="InterPro"/>
</dbReference>
<dbReference type="InterPro" id="IPR017871">
    <property type="entry name" value="ABC_transporter-like_CS"/>
</dbReference>
<dbReference type="PANTHER" id="PTHR43820:SF6">
    <property type="entry name" value="ABC TRANSPORTER ATP-BINDING PROTEIN"/>
    <property type="match status" value="1"/>
</dbReference>
<dbReference type="PANTHER" id="PTHR43820">
    <property type="entry name" value="HIGH-AFFINITY BRANCHED-CHAIN AMINO ACID TRANSPORT ATP-BINDING PROTEIN LIVF"/>
    <property type="match status" value="1"/>
</dbReference>
<dbReference type="Gene3D" id="3.40.50.300">
    <property type="entry name" value="P-loop containing nucleotide triphosphate hydrolases"/>
    <property type="match status" value="1"/>
</dbReference>
<evidence type="ECO:0000256" key="5">
    <source>
        <dbReference type="ARBA" id="ARBA00022970"/>
    </source>
</evidence>
<dbReference type="InterPro" id="IPR052156">
    <property type="entry name" value="BCAA_Transport_ATP-bd_LivF"/>
</dbReference>
<evidence type="ECO:0000313" key="7">
    <source>
        <dbReference type="EMBL" id="GGM45574.1"/>
    </source>
</evidence>
<proteinExistence type="inferred from homology"/>
<dbReference type="PROSITE" id="PS50893">
    <property type="entry name" value="ABC_TRANSPORTER_2"/>
    <property type="match status" value="1"/>
</dbReference>
<keyword evidence="5" id="KW-0029">Amino-acid transport</keyword>
<comment type="similarity">
    <text evidence="1">Belongs to the ABC transporter superfamily.</text>
</comment>
<dbReference type="InterPro" id="IPR027417">
    <property type="entry name" value="P-loop_NTPase"/>
</dbReference>
<dbReference type="Pfam" id="PF00005">
    <property type="entry name" value="ABC_tran"/>
    <property type="match status" value="1"/>
</dbReference>
<name>A0A917X067_9ACTN</name>
<evidence type="ECO:0000256" key="2">
    <source>
        <dbReference type="ARBA" id="ARBA00022448"/>
    </source>
</evidence>
<dbReference type="RefSeq" id="WP_190252744.1">
    <property type="nucleotide sequence ID" value="NZ_BMPI01000028.1"/>
</dbReference>
<dbReference type="InterPro" id="IPR003593">
    <property type="entry name" value="AAA+_ATPase"/>
</dbReference>
<dbReference type="GO" id="GO:0005524">
    <property type="term" value="F:ATP binding"/>
    <property type="evidence" value="ECO:0007669"/>
    <property type="project" value="UniProtKB-KW"/>
</dbReference>
<evidence type="ECO:0000256" key="3">
    <source>
        <dbReference type="ARBA" id="ARBA00022741"/>
    </source>
</evidence>
<dbReference type="EMBL" id="BMPI01000028">
    <property type="protein sequence ID" value="GGM45574.1"/>
    <property type="molecule type" value="Genomic_DNA"/>
</dbReference>
<evidence type="ECO:0000313" key="8">
    <source>
        <dbReference type="Proteomes" id="UP000642070"/>
    </source>
</evidence>
<dbReference type="InterPro" id="IPR003439">
    <property type="entry name" value="ABC_transporter-like_ATP-bd"/>
</dbReference>
<keyword evidence="3" id="KW-0547">Nucleotide-binding</keyword>
<dbReference type="SMART" id="SM00382">
    <property type="entry name" value="AAA"/>
    <property type="match status" value="1"/>
</dbReference>
<dbReference type="PROSITE" id="PS00211">
    <property type="entry name" value="ABC_TRANSPORTER_1"/>
    <property type="match status" value="1"/>
</dbReference>